<evidence type="ECO:0000256" key="1">
    <source>
        <dbReference type="ARBA" id="ARBA00010090"/>
    </source>
</evidence>
<feature type="transmembrane region" description="Helical" evidence="2">
    <location>
        <begin position="49"/>
        <end position="71"/>
    </location>
</feature>
<keyword evidence="2" id="KW-1133">Transmembrane helix</keyword>
<dbReference type="Proteomes" id="UP000596742">
    <property type="component" value="Unassembled WGS sequence"/>
</dbReference>
<keyword evidence="2" id="KW-0472">Membrane</keyword>
<dbReference type="GO" id="GO:0008289">
    <property type="term" value="F:lipid binding"/>
    <property type="evidence" value="ECO:0007669"/>
    <property type="project" value="InterPro"/>
</dbReference>
<dbReference type="GO" id="GO:0016020">
    <property type="term" value="C:membrane"/>
    <property type="evidence" value="ECO:0007669"/>
    <property type="project" value="TreeGrafter"/>
</dbReference>
<name>A0A8B6BXJ3_MYTGA</name>
<keyword evidence="4" id="KW-1185">Reference proteome</keyword>
<evidence type="ECO:0000313" key="4">
    <source>
        <dbReference type="Proteomes" id="UP000596742"/>
    </source>
</evidence>
<dbReference type="AlphaFoldDB" id="A0A8B6BXJ3"/>
<reference evidence="3" key="1">
    <citation type="submission" date="2018-11" db="EMBL/GenBank/DDBJ databases">
        <authorList>
            <person name="Alioto T."/>
            <person name="Alioto T."/>
        </authorList>
    </citation>
    <scope>NUCLEOTIDE SEQUENCE</scope>
</reference>
<accession>A0A8B6BXJ3</accession>
<dbReference type="GO" id="GO:0005576">
    <property type="term" value="C:extracellular region"/>
    <property type="evidence" value="ECO:0007669"/>
    <property type="project" value="InterPro"/>
</dbReference>
<dbReference type="PANTHER" id="PTHR14096">
    <property type="entry name" value="APOLIPOPROTEIN L"/>
    <property type="match status" value="1"/>
</dbReference>
<comment type="caution">
    <text evidence="3">The sequence shown here is derived from an EMBL/GenBank/DDBJ whole genome shotgun (WGS) entry which is preliminary data.</text>
</comment>
<keyword evidence="2" id="KW-0812">Transmembrane</keyword>
<proteinExistence type="inferred from homology"/>
<dbReference type="GO" id="GO:0042157">
    <property type="term" value="P:lipoprotein metabolic process"/>
    <property type="evidence" value="ECO:0007669"/>
    <property type="project" value="InterPro"/>
</dbReference>
<organism evidence="3 4">
    <name type="scientific">Mytilus galloprovincialis</name>
    <name type="common">Mediterranean mussel</name>
    <dbReference type="NCBI Taxonomy" id="29158"/>
    <lineage>
        <taxon>Eukaryota</taxon>
        <taxon>Metazoa</taxon>
        <taxon>Spiralia</taxon>
        <taxon>Lophotrochozoa</taxon>
        <taxon>Mollusca</taxon>
        <taxon>Bivalvia</taxon>
        <taxon>Autobranchia</taxon>
        <taxon>Pteriomorphia</taxon>
        <taxon>Mytilida</taxon>
        <taxon>Mytiloidea</taxon>
        <taxon>Mytilidae</taxon>
        <taxon>Mytilinae</taxon>
        <taxon>Mytilus</taxon>
    </lineage>
</organism>
<gene>
    <name evidence="3" type="ORF">MGAL_10B021338</name>
</gene>
<comment type="similarity">
    <text evidence="1">Belongs to the apolipoprotein L family.</text>
</comment>
<protein>
    <submittedName>
        <fullName evidence="3">Uncharacterized protein</fullName>
    </submittedName>
</protein>
<dbReference type="InterPro" id="IPR008405">
    <property type="entry name" value="ApoL"/>
</dbReference>
<dbReference type="PANTHER" id="PTHR14096:SF28">
    <property type="entry name" value="APOLIPOPROTEIN L, 1-RELATED"/>
    <property type="match status" value="1"/>
</dbReference>
<dbReference type="EMBL" id="UYJE01000892">
    <property type="protein sequence ID" value="VDH97390.1"/>
    <property type="molecule type" value="Genomic_DNA"/>
</dbReference>
<sequence length="92" mass="9805">MSDNLDTKVKSLYENLNKWRKPTVVVVVELKDLADSLDNHFKKISKAKVFGSITSIGGGIMAGIGFGLSFATFGASLGLTLAGQYSATTDTF</sequence>
<dbReference type="GO" id="GO:0006869">
    <property type="term" value="P:lipid transport"/>
    <property type="evidence" value="ECO:0007669"/>
    <property type="project" value="InterPro"/>
</dbReference>
<evidence type="ECO:0000313" key="3">
    <source>
        <dbReference type="EMBL" id="VDH97390.1"/>
    </source>
</evidence>
<evidence type="ECO:0000256" key="2">
    <source>
        <dbReference type="SAM" id="Phobius"/>
    </source>
</evidence>
<dbReference type="OrthoDB" id="6117031at2759"/>
<dbReference type="Pfam" id="PF05461">
    <property type="entry name" value="ApoL"/>
    <property type="match status" value="1"/>
</dbReference>